<feature type="chain" id="PRO_5041250391" evidence="1">
    <location>
        <begin position="26"/>
        <end position="658"/>
    </location>
</feature>
<evidence type="ECO:0000313" key="3">
    <source>
        <dbReference type="Proteomes" id="UP000192288"/>
    </source>
</evidence>
<evidence type="ECO:0000256" key="1">
    <source>
        <dbReference type="SAM" id="SignalP"/>
    </source>
</evidence>
<dbReference type="RefSeq" id="WP_080518866.1">
    <property type="nucleotide sequence ID" value="NZ_MPLS01000003.1"/>
</dbReference>
<dbReference type="AlphaFoldDB" id="A0A1X0VFK5"/>
<feature type="signal peptide" evidence="1">
    <location>
        <begin position="1"/>
        <end position="25"/>
    </location>
</feature>
<name>A0A1X0VFK5_LEUPS</name>
<organism evidence="2 3">
    <name type="scientific">Leuconostoc pseudomesenteroides</name>
    <dbReference type="NCBI Taxonomy" id="33968"/>
    <lineage>
        <taxon>Bacteria</taxon>
        <taxon>Bacillati</taxon>
        <taxon>Bacillota</taxon>
        <taxon>Bacilli</taxon>
        <taxon>Lactobacillales</taxon>
        <taxon>Lactobacillaceae</taxon>
        <taxon>Leuconostoc</taxon>
    </lineage>
</organism>
<accession>A0A1X0VFK5</accession>
<gene>
    <name evidence="2" type="ORF">BMR96_01650</name>
</gene>
<sequence>MKRTLTRTLKLSAIALILCPSFCTSVITASNINVIDIDAAQKTKVYSDADVKQVINNLNDDLSEISKSTKSDSDTDLKPLSPMYKNNTDNILNAIGAAASWATAAFADSTKESWKAGKGLAFKESMTGLAKLLDFGKLFGPLVKLFMGFGCPGEESPEMKAINDLKNTLNYFQEQTAAHFKTTNRKIDLNTITPLVQEQITMQQNFRTANGGTDALTGELHAKEYFTGKNTNETTFDYNTKAIYHTIGDCKVENNTVSFSQDKNTTFVGDVQKFGNALTSRTLQGKSYDSFNLYAAYLSLARELNFATFSDREKWNETIKDDWAYLTQVATLGIYADAMRCQAISIAFDRLTHNDAFWQDKTSAIETKLRKDLAAYSDVKKQDEKQDVNLFGLTVTNIGTNSNDCTRTYGPITAVERNTTTPLTELSQKIEQNYNNNQKEFDQEKSLSNQGTYYDYAAATSFTTNNSCPLYRAVLGSAGGKDAQIKKQGGITNHWGVANLMGRHGLVDGLEPVASLDHSPLEAQDNDPQGYDMSNALSSQQLANMMAGLDVKGQSLEQFCPEIKGRPVYANNFDPKTDDHGVSSGFMYWEGYDLDANYYRGTKLDPNQKIKHAFYEYYSFLNSSGVGSRYLPTEWQHTKQAVTILKAGKPMNPSYLIQ</sequence>
<dbReference type="EMBL" id="MPLS01000003">
    <property type="protein sequence ID" value="ORI98522.1"/>
    <property type="molecule type" value="Genomic_DNA"/>
</dbReference>
<comment type="caution">
    <text evidence="2">The sequence shown here is derived from an EMBL/GenBank/DDBJ whole genome shotgun (WGS) entry which is preliminary data.</text>
</comment>
<dbReference type="Proteomes" id="UP000192288">
    <property type="component" value="Unassembled WGS sequence"/>
</dbReference>
<reference evidence="2 3" key="1">
    <citation type="journal article" date="2017" name="Front. Microbiol.">
        <title>Genomic Characterization of Dairy Associated Leuconostoc Species and Diversity of Leuconostocs in Undefined Mixed Mesophilic Starter Cultures.</title>
        <authorList>
            <person name="Frantzen C.A."/>
            <person name="Kot W."/>
            <person name="Pedersen T.B."/>
            <person name="Ardo Y.M."/>
            <person name="Broadbent J.R."/>
            <person name="Neve H."/>
            <person name="Hansen L.H."/>
            <person name="Dal Bello F."/>
            <person name="Ostlie H.M."/>
            <person name="Kleppen H.P."/>
            <person name="Vogensen F.K."/>
            <person name="Holo H."/>
        </authorList>
    </citation>
    <scope>NUCLEOTIDE SEQUENCE [LARGE SCALE GENOMIC DNA]</scope>
    <source>
        <strain evidence="2 3">LMGCF08</strain>
    </source>
</reference>
<keyword evidence="1" id="KW-0732">Signal</keyword>
<evidence type="ECO:0000313" key="2">
    <source>
        <dbReference type="EMBL" id="ORI98522.1"/>
    </source>
</evidence>
<protein>
    <submittedName>
        <fullName evidence="2">Uncharacterized protein</fullName>
    </submittedName>
</protein>
<proteinExistence type="predicted"/>